<keyword evidence="2" id="KW-0285">Flavoprotein</keyword>
<accession>A0A1I2RTU6</accession>
<dbReference type="Proteomes" id="UP000198623">
    <property type="component" value="Unassembled WGS sequence"/>
</dbReference>
<dbReference type="Gene3D" id="2.30.110.10">
    <property type="entry name" value="Electron Transport, Fmn-binding Protein, Chain A"/>
    <property type="match status" value="1"/>
</dbReference>
<comment type="similarity">
    <text evidence="4">Belongs to the flavoredoxin family.</text>
</comment>
<keyword evidence="3" id="KW-0288">FMN</keyword>
<dbReference type="PANTHER" id="PTHR33798">
    <property type="entry name" value="FLAVOPROTEIN OXYGENASE"/>
    <property type="match status" value="1"/>
</dbReference>
<dbReference type="GO" id="GO:0010181">
    <property type="term" value="F:FMN binding"/>
    <property type="evidence" value="ECO:0007669"/>
    <property type="project" value="InterPro"/>
</dbReference>
<dbReference type="InterPro" id="IPR002563">
    <property type="entry name" value="Flavin_Rdtase-like_dom"/>
</dbReference>
<evidence type="ECO:0000256" key="3">
    <source>
        <dbReference type="ARBA" id="ARBA00022643"/>
    </source>
</evidence>
<dbReference type="EMBL" id="FOOU01000006">
    <property type="protein sequence ID" value="SFG42949.1"/>
    <property type="molecule type" value="Genomic_DNA"/>
</dbReference>
<comment type="cofactor">
    <cofactor evidence="1">
        <name>FMN</name>
        <dbReference type="ChEBI" id="CHEBI:58210"/>
    </cofactor>
</comment>
<dbReference type="SUPFAM" id="SSF50475">
    <property type="entry name" value="FMN-binding split barrel"/>
    <property type="match status" value="1"/>
</dbReference>
<dbReference type="InterPro" id="IPR012349">
    <property type="entry name" value="Split_barrel_FMN-bd"/>
</dbReference>
<name>A0A1I2RTU6_9GAMM</name>
<evidence type="ECO:0000259" key="5">
    <source>
        <dbReference type="SMART" id="SM00903"/>
    </source>
</evidence>
<reference evidence="7" key="1">
    <citation type="submission" date="2016-10" db="EMBL/GenBank/DDBJ databases">
        <authorList>
            <person name="Varghese N."/>
            <person name="Submissions S."/>
        </authorList>
    </citation>
    <scope>NUCLEOTIDE SEQUENCE [LARGE SCALE GENOMIC DNA]</scope>
    <source>
        <strain evidence="7">CGMCC 1.10971</strain>
    </source>
</reference>
<evidence type="ECO:0000313" key="6">
    <source>
        <dbReference type="EMBL" id="SFG42949.1"/>
    </source>
</evidence>
<proteinExistence type="inferred from homology"/>
<evidence type="ECO:0000256" key="1">
    <source>
        <dbReference type="ARBA" id="ARBA00001917"/>
    </source>
</evidence>
<dbReference type="GO" id="GO:0016646">
    <property type="term" value="F:oxidoreductase activity, acting on the CH-NH group of donors, NAD or NADP as acceptor"/>
    <property type="evidence" value="ECO:0007669"/>
    <property type="project" value="UniProtKB-ARBA"/>
</dbReference>
<evidence type="ECO:0000313" key="7">
    <source>
        <dbReference type="Proteomes" id="UP000198623"/>
    </source>
</evidence>
<dbReference type="STRING" id="1045558.SAMN05216175_106245"/>
<evidence type="ECO:0000256" key="2">
    <source>
        <dbReference type="ARBA" id="ARBA00022630"/>
    </source>
</evidence>
<dbReference type="AlphaFoldDB" id="A0A1I2RTU6"/>
<protein>
    <submittedName>
        <fullName evidence="6">NADH-FMN oxidoreductase RutF, flavin reductase (DIM6/NTAB) family</fullName>
    </submittedName>
</protein>
<dbReference type="Pfam" id="PF01613">
    <property type="entry name" value="Flavin_Reduct"/>
    <property type="match status" value="1"/>
</dbReference>
<dbReference type="SMART" id="SM00903">
    <property type="entry name" value="Flavin_Reduct"/>
    <property type="match status" value="1"/>
</dbReference>
<gene>
    <name evidence="6" type="ORF">SAMN05216175_106245</name>
</gene>
<organism evidence="6 7">
    <name type="scientific">Neptunomonas qingdaonensis</name>
    <dbReference type="NCBI Taxonomy" id="1045558"/>
    <lineage>
        <taxon>Bacteria</taxon>
        <taxon>Pseudomonadati</taxon>
        <taxon>Pseudomonadota</taxon>
        <taxon>Gammaproteobacteria</taxon>
        <taxon>Oceanospirillales</taxon>
        <taxon>Oceanospirillaceae</taxon>
        <taxon>Neptunomonas</taxon>
    </lineage>
</organism>
<evidence type="ECO:0000256" key="4">
    <source>
        <dbReference type="ARBA" id="ARBA00038054"/>
    </source>
</evidence>
<dbReference type="RefSeq" id="WP_090728091.1">
    <property type="nucleotide sequence ID" value="NZ_FOOU01000006.1"/>
</dbReference>
<feature type="domain" description="Flavin reductase like" evidence="5">
    <location>
        <begin position="19"/>
        <end position="175"/>
    </location>
</feature>
<sequence>MFLDLDLMSSNSAYHTLTQIIIPRPVAWVLTEHRNGEYNLAPFSYFSAVCSDPPIMMISVGRKPDGCEKDTYRNIKEREKFVIHIANSELAGQVTKSASVLGEGESEIDLCGLNTESVEGFSLPRVIGPKIAMYCRFYEEKKMGNNDQHLVFGLIEKIWLDDDIVLKTPEGRIKIDASRVDPIGRLGGNEYTTFGKILDIPRPK</sequence>
<dbReference type="OrthoDB" id="9794638at2"/>
<keyword evidence="7" id="KW-1185">Reference proteome</keyword>
<dbReference type="PANTHER" id="PTHR33798:SF5">
    <property type="entry name" value="FLAVIN REDUCTASE LIKE DOMAIN-CONTAINING PROTEIN"/>
    <property type="match status" value="1"/>
</dbReference>